<feature type="domain" description="Zinc finger DksA/TraR C4-type" evidence="7">
    <location>
        <begin position="97"/>
        <end position="132"/>
    </location>
</feature>
<keyword evidence="3 5" id="KW-0863">Zinc-finger</keyword>
<dbReference type="SUPFAM" id="SSF57716">
    <property type="entry name" value="Glucocorticoid receptor-like (DNA-binding domain)"/>
    <property type="match status" value="1"/>
</dbReference>
<evidence type="ECO:0000313" key="9">
    <source>
        <dbReference type="EMBL" id="RZI46199.1"/>
    </source>
</evidence>
<gene>
    <name evidence="5 9" type="primary">dksA</name>
    <name evidence="9" type="ORF">EQU50_04485</name>
</gene>
<sequence>MPITNLTDEMYVPDENEPFMNPQQLAYFRKKLVTWRDQLVRECNQALNDMPGKFVNEPDVIDLACNEVNQTIELKARDRERRLINKITEAIRRIDDGSYGFCEETGEPIGLRRLEARPIATLSIEAQELLERRERIYREEVL</sequence>
<dbReference type="PROSITE" id="PS51128">
    <property type="entry name" value="ZF_DKSA_2"/>
    <property type="match status" value="1"/>
</dbReference>
<comment type="function">
    <text evidence="5">Transcription factor that acts by binding directly to the RNA polymerase (RNAP). Required for negative regulation of rRNA expression and positive regulation of several amino acid biosynthesis promoters.</text>
</comment>
<comment type="caution">
    <text evidence="5">Lacks conserved residue(s) required for the propagation of feature annotation.</text>
</comment>
<dbReference type="HAMAP" id="MF_00926">
    <property type="entry name" value="DksA"/>
    <property type="match status" value="1"/>
</dbReference>
<dbReference type="PANTHER" id="PTHR33823">
    <property type="entry name" value="RNA POLYMERASE-BINDING TRANSCRIPTION FACTOR DKSA-RELATED"/>
    <property type="match status" value="1"/>
</dbReference>
<evidence type="ECO:0000256" key="3">
    <source>
        <dbReference type="ARBA" id="ARBA00022771"/>
    </source>
</evidence>
<dbReference type="GO" id="GO:0010468">
    <property type="term" value="P:regulation of gene expression"/>
    <property type="evidence" value="ECO:0007669"/>
    <property type="project" value="UniProtKB-UniRule"/>
</dbReference>
<organism evidence="9 10">
    <name type="scientific">Candidatus Finniella inopinata</name>
    <dbReference type="NCBI Taxonomy" id="1696036"/>
    <lineage>
        <taxon>Bacteria</taxon>
        <taxon>Pseudomonadati</taxon>
        <taxon>Pseudomonadota</taxon>
        <taxon>Alphaproteobacteria</taxon>
        <taxon>Holosporales</taxon>
        <taxon>Candidatus Paracaedibacteraceae</taxon>
        <taxon>Candidatus Finniella</taxon>
    </lineage>
</organism>
<dbReference type="GO" id="GO:0008270">
    <property type="term" value="F:zinc ion binding"/>
    <property type="evidence" value="ECO:0007669"/>
    <property type="project" value="UniProtKB-UniRule"/>
</dbReference>
<dbReference type="InterPro" id="IPR037187">
    <property type="entry name" value="DnaK_N"/>
</dbReference>
<keyword evidence="1 5" id="KW-0963">Cytoplasm</keyword>
<comment type="subcellular location">
    <subcellularLocation>
        <location evidence="5">Cytoplasm</location>
    </subcellularLocation>
</comment>
<evidence type="ECO:0000259" key="8">
    <source>
        <dbReference type="Pfam" id="PF21157"/>
    </source>
</evidence>
<dbReference type="InterPro" id="IPR000962">
    <property type="entry name" value="Znf_DskA_TraR"/>
</dbReference>
<evidence type="ECO:0000256" key="6">
    <source>
        <dbReference type="PROSITE-ProRule" id="PRU00510"/>
    </source>
</evidence>
<comment type="similarity">
    <text evidence="5">Belongs to the DksA family.</text>
</comment>
<keyword evidence="4 5" id="KW-0862">Zinc</keyword>
<dbReference type="OrthoDB" id="9803742at2"/>
<evidence type="ECO:0000256" key="4">
    <source>
        <dbReference type="ARBA" id="ARBA00022833"/>
    </source>
</evidence>
<dbReference type="NCBIfam" id="TIGR02420">
    <property type="entry name" value="dksA"/>
    <property type="match status" value="1"/>
</dbReference>
<dbReference type="AlphaFoldDB" id="A0A4Q7DIZ4"/>
<keyword evidence="10" id="KW-1185">Reference proteome</keyword>
<name>A0A4Q7DIZ4_9PROT</name>
<dbReference type="Proteomes" id="UP000293550">
    <property type="component" value="Unassembled WGS sequence"/>
</dbReference>
<protein>
    <recommendedName>
        <fullName evidence="5">RNA polymerase-binding transcription factor DksA</fullName>
    </recommendedName>
</protein>
<dbReference type="SUPFAM" id="SSF109635">
    <property type="entry name" value="DnaK suppressor protein DksA, alpha-hairpin domain"/>
    <property type="match status" value="1"/>
</dbReference>
<evidence type="ECO:0000313" key="10">
    <source>
        <dbReference type="Proteomes" id="UP000293550"/>
    </source>
</evidence>
<evidence type="ECO:0000256" key="5">
    <source>
        <dbReference type="HAMAP-Rule" id="MF_00926"/>
    </source>
</evidence>
<dbReference type="Gene3D" id="1.20.120.910">
    <property type="entry name" value="DksA, coiled-coil domain"/>
    <property type="match status" value="1"/>
</dbReference>
<dbReference type="EMBL" id="SCFB01000005">
    <property type="protein sequence ID" value="RZI46199.1"/>
    <property type="molecule type" value="Genomic_DNA"/>
</dbReference>
<dbReference type="PROSITE" id="PS01102">
    <property type="entry name" value="ZF_DKSA_1"/>
    <property type="match status" value="1"/>
</dbReference>
<comment type="caution">
    <text evidence="9">The sequence shown here is derived from an EMBL/GenBank/DDBJ whole genome shotgun (WGS) entry which is preliminary data.</text>
</comment>
<feature type="domain" description="DnaK suppressor protein DksA N-terminal" evidence="8">
    <location>
        <begin position="24"/>
        <end position="94"/>
    </location>
</feature>
<evidence type="ECO:0000256" key="1">
    <source>
        <dbReference type="ARBA" id="ARBA00022490"/>
    </source>
</evidence>
<keyword evidence="2 5" id="KW-0479">Metal-binding</keyword>
<evidence type="ECO:0000259" key="7">
    <source>
        <dbReference type="Pfam" id="PF01258"/>
    </source>
</evidence>
<dbReference type="InterPro" id="IPR048489">
    <property type="entry name" value="DksA_N"/>
</dbReference>
<reference evidence="9 10" key="1">
    <citation type="submission" date="2018-10" db="EMBL/GenBank/DDBJ databases">
        <title>An updated phylogeny of the Alphaproteobacteria reveals that the parasitic Rickettsiales and Holosporales have independent origins.</title>
        <authorList>
            <person name="Munoz-Gomez S.A."/>
            <person name="Hess S."/>
            <person name="Burger G."/>
            <person name="Lang B.F."/>
            <person name="Susko E."/>
            <person name="Slamovits C.H."/>
            <person name="Roger A.J."/>
        </authorList>
    </citation>
    <scope>NUCLEOTIDE SEQUENCE [LARGE SCALE GENOMIC DNA]</scope>
    <source>
        <strain evidence="9">HOLO01</strain>
    </source>
</reference>
<dbReference type="Pfam" id="PF01258">
    <property type="entry name" value="zf-dskA_traR"/>
    <property type="match status" value="1"/>
</dbReference>
<feature type="zinc finger region" description="dksA C4-type" evidence="6">
    <location>
        <begin position="102"/>
        <end position="126"/>
    </location>
</feature>
<evidence type="ECO:0000256" key="2">
    <source>
        <dbReference type="ARBA" id="ARBA00022723"/>
    </source>
</evidence>
<accession>A0A4Q7DIZ4</accession>
<dbReference type="InterPro" id="IPR020458">
    <property type="entry name" value="Znf_DskA_TraR_CS"/>
</dbReference>
<dbReference type="PANTHER" id="PTHR33823:SF2">
    <property type="entry name" value="RNA POLYMERASE-BINDING TRANSCRIPTION FACTOR DKSA"/>
    <property type="match status" value="1"/>
</dbReference>
<dbReference type="GO" id="GO:0005737">
    <property type="term" value="C:cytoplasm"/>
    <property type="evidence" value="ECO:0007669"/>
    <property type="project" value="UniProtKB-SubCell"/>
</dbReference>
<comment type="subunit">
    <text evidence="5">Interacts directly with the RNA polymerase.</text>
</comment>
<dbReference type="RefSeq" id="WP_130153951.1">
    <property type="nucleotide sequence ID" value="NZ_SCFB01000005.1"/>
</dbReference>
<proteinExistence type="inferred from homology"/>
<dbReference type="Pfam" id="PF21157">
    <property type="entry name" value="DksA_N"/>
    <property type="match status" value="1"/>
</dbReference>
<dbReference type="InterPro" id="IPR012784">
    <property type="entry name" value="DksA_RNA_pol-bd"/>
</dbReference>